<feature type="transmembrane region" description="Helical" evidence="1">
    <location>
        <begin position="181"/>
        <end position="205"/>
    </location>
</feature>
<feature type="transmembrane region" description="Helical" evidence="1">
    <location>
        <begin position="58"/>
        <end position="80"/>
    </location>
</feature>
<feature type="transmembrane region" description="Helical" evidence="1">
    <location>
        <begin position="142"/>
        <end position="166"/>
    </location>
</feature>
<organism evidence="2 3">
    <name type="scientific">Suillus placidus</name>
    <dbReference type="NCBI Taxonomy" id="48579"/>
    <lineage>
        <taxon>Eukaryota</taxon>
        <taxon>Fungi</taxon>
        <taxon>Dikarya</taxon>
        <taxon>Basidiomycota</taxon>
        <taxon>Agaricomycotina</taxon>
        <taxon>Agaricomycetes</taxon>
        <taxon>Agaricomycetidae</taxon>
        <taxon>Boletales</taxon>
        <taxon>Suillineae</taxon>
        <taxon>Suillaceae</taxon>
        <taxon>Suillus</taxon>
    </lineage>
</organism>
<keyword evidence="3" id="KW-1185">Reference proteome</keyword>
<keyword evidence="1" id="KW-1133">Transmembrane helix</keyword>
<evidence type="ECO:0000256" key="1">
    <source>
        <dbReference type="SAM" id="Phobius"/>
    </source>
</evidence>
<keyword evidence="1" id="KW-0472">Membrane</keyword>
<gene>
    <name evidence="2" type="ORF">EV702DRAFT_1204815</name>
</gene>
<dbReference type="AlphaFoldDB" id="A0A9P6ZGA0"/>
<feature type="transmembrane region" description="Helical" evidence="1">
    <location>
        <begin position="226"/>
        <end position="250"/>
    </location>
</feature>
<protein>
    <submittedName>
        <fullName evidence="2">Uncharacterized protein</fullName>
    </submittedName>
</protein>
<reference evidence="2" key="1">
    <citation type="journal article" date="2020" name="New Phytol.">
        <title>Comparative genomics reveals dynamic genome evolution in host specialist ectomycorrhizal fungi.</title>
        <authorList>
            <person name="Lofgren L.A."/>
            <person name="Nguyen N.H."/>
            <person name="Vilgalys R."/>
            <person name="Ruytinx J."/>
            <person name="Liao H.L."/>
            <person name="Branco S."/>
            <person name="Kuo A."/>
            <person name="LaButti K."/>
            <person name="Lipzen A."/>
            <person name="Andreopoulos W."/>
            <person name="Pangilinan J."/>
            <person name="Riley R."/>
            <person name="Hundley H."/>
            <person name="Na H."/>
            <person name="Barry K."/>
            <person name="Grigoriev I.V."/>
            <person name="Stajich J.E."/>
            <person name="Kennedy P.G."/>
        </authorList>
    </citation>
    <scope>NUCLEOTIDE SEQUENCE</scope>
    <source>
        <strain evidence="2">DOB743</strain>
    </source>
</reference>
<accession>A0A9P6ZGA0</accession>
<dbReference type="EMBL" id="JABBWD010000117">
    <property type="protein sequence ID" value="KAG1764890.1"/>
    <property type="molecule type" value="Genomic_DNA"/>
</dbReference>
<feature type="transmembrane region" description="Helical" evidence="1">
    <location>
        <begin position="112"/>
        <end position="130"/>
    </location>
</feature>
<comment type="caution">
    <text evidence="2">The sequence shown here is derived from an EMBL/GenBank/DDBJ whole genome shotgun (WGS) entry which is preliminary data.</text>
</comment>
<feature type="transmembrane region" description="Helical" evidence="1">
    <location>
        <begin position="20"/>
        <end position="46"/>
    </location>
</feature>
<sequence length="346" mass="38261">MSSSWTPNESSQTILAEEGWLQSTVVSAVAYGIDVALYFMCFHLLFQQIITRTNYKQPLFLLIYITVSFILGTLFIASLADFTQLAFIQDRNYPGGPNAFENDMFSIPIDNLGNVTGMLTTLLADALVVWRCMVIYTGCRFPLWIIMIFPWLMFAACIAMALMWLIQVTTTSAYFSNSINFTIPILALSLALNIIITIAIVLRLLAFRYSISKALGSKYGTRYTSVAAMIIESAAIYSTFSVGFLTLFALNNPIFETFIEPLPEVQMIAMLLIIFRVAQGNAWSKDLVDSSMSSEPQPTSMGDLVFASQNVSETIASSNLTLGAIATHEACENSNHGYRAERSSAV</sequence>
<dbReference type="OrthoDB" id="3267806at2759"/>
<proteinExistence type="predicted"/>
<name>A0A9P6ZGA0_9AGAM</name>
<evidence type="ECO:0000313" key="2">
    <source>
        <dbReference type="EMBL" id="KAG1764890.1"/>
    </source>
</evidence>
<dbReference type="Proteomes" id="UP000714275">
    <property type="component" value="Unassembled WGS sequence"/>
</dbReference>
<keyword evidence="1" id="KW-0812">Transmembrane</keyword>
<evidence type="ECO:0000313" key="3">
    <source>
        <dbReference type="Proteomes" id="UP000714275"/>
    </source>
</evidence>